<gene>
    <name evidence="1" type="ORF">J4E96_08185</name>
</gene>
<evidence type="ECO:0000313" key="1">
    <source>
        <dbReference type="EMBL" id="QTE30891.1"/>
    </source>
</evidence>
<proteinExistence type="predicted"/>
<organism evidence="1 2">
    <name type="scientific">Pengzhenrongella sicca</name>
    <dbReference type="NCBI Taxonomy" id="2819238"/>
    <lineage>
        <taxon>Bacteria</taxon>
        <taxon>Bacillati</taxon>
        <taxon>Actinomycetota</taxon>
        <taxon>Actinomycetes</taxon>
        <taxon>Micrococcales</taxon>
        <taxon>Pengzhenrongella</taxon>
    </lineage>
</organism>
<protein>
    <submittedName>
        <fullName evidence="1">Uncharacterized protein</fullName>
    </submittedName>
</protein>
<dbReference type="KEGG" id="psic:J4E96_08185"/>
<dbReference type="RefSeq" id="WP_227425266.1">
    <property type="nucleotide sequence ID" value="NZ_CP071868.1"/>
</dbReference>
<name>A0A8A4ZHM4_9MICO</name>
<accession>A0A8A4ZHM4</accession>
<reference evidence="1" key="1">
    <citation type="submission" date="2021-03" db="EMBL/GenBank/DDBJ databases">
        <title>Pengzhenrongella sicca gen. nov., sp. nov., a new member of suborder Micrococcineae isolated from High-Arctic tundra soil.</title>
        <authorList>
            <person name="Peng F."/>
        </authorList>
    </citation>
    <scope>NUCLEOTIDE SEQUENCE</scope>
    <source>
        <strain evidence="1">LRZ-2</strain>
    </source>
</reference>
<sequence>MTRTGVHTCVFFDDADGVDLACSCGVRAVRVLAEDGTEILALLDSGVGSHGDVIAGGVTVGSFGERPTHLAASA</sequence>
<evidence type="ECO:0000313" key="2">
    <source>
        <dbReference type="Proteomes" id="UP000663937"/>
    </source>
</evidence>
<keyword evidence="2" id="KW-1185">Reference proteome</keyword>
<dbReference type="EMBL" id="CP071868">
    <property type="protein sequence ID" value="QTE30891.1"/>
    <property type="molecule type" value="Genomic_DNA"/>
</dbReference>
<dbReference type="Proteomes" id="UP000663937">
    <property type="component" value="Chromosome"/>
</dbReference>
<dbReference type="AlphaFoldDB" id="A0A8A4ZHM4"/>